<gene>
    <name evidence="11" type="ORF">HNY73_005625</name>
</gene>
<keyword evidence="8" id="KW-0090">Biological rhythms</keyword>
<evidence type="ECO:0000259" key="10">
    <source>
        <dbReference type="Pfam" id="PF03372"/>
    </source>
</evidence>
<comment type="cofactor">
    <cofactor evidence="1">
        <name>Mg(2+)</name>
        <dbReference type="ChEBI" id="CHEBI:18420"/>
    </cofactor>
</comment>
<dbReference type="Pfam" id="PF03372">
    <property type="entry name" value="Exo_endo_phos"/>
    <property type="match status" value="1"/>
</dbReference>
<evidence type="ECO:0000256" key="6">
    <source>
        <dbReference type="ARBA" id="ARBA00022801"/>
    </source>
</evidence>
<evidence type="ECO:0000256" key="4">
    <source>
        <dbReference type="ARBA" id="ARBA00022490"/>
    </source>
</evidence>
<evidence type="ECO:0000256" key="8">
    <source>
        <dbReference type="ARBA" id="ARBA00023108"/>
    </source>
</evidence>
<dbReference type="GO" id="GO:0046872">
    <property type="term" value="F:metal ion binding"/>
    <property type="evidence" value="ECO:0007669"/>
    <property type="project" value="UniProtKB-KW"/>
</dbReference>
<keyword evidence="7" id="KW-0460">Magnesium</keyword>
<evidence type="ECO:0000256" key="1">
    <source>
        <dbReference type="ARBA" id="ARBA00001946"/>
    </source>
</evidence>
<keyword evidence="5" id="KW-0479">Metal-binding</keyword>
<proteinExistence type="inferred from homology"/>
<dbReference type="AlphaFoldDB" id="A0A8T0FH84"/>
<sequence length="392" mass="45121">MCSCLIRVQRRLLLILPKIHTLELSVAFHASKTCVRALKLQPMGSFTSAPKILNDDTADNDLILPTSFTWDDLRIRCEEELSGLPPKISRNFQKVKYSSKNDYKIDEMKIRVMQWNILSQALAINSDKFVACPLDALSWGTRRWRLLEEMVSTRPDILCFQEVDHYQFFKSTLGPLGFRGVFFPKPDSPCFYIAENNGPDGCAIFINEAKFDLLDTKTRSLEVWGYQSNQVAILCKLRRRNDNNIFWVATTHLKARQGHLLATMRREQGKDLMDFIKSYSGNRPVIVTGDFNANPCEPVYHALTKDDTYPLDSAYRYLSNKMSEPPYTTWKIREDGEYCQTLDYIFYTPNSFDVESVLHLPTAEDIGEGRVPSYRYPSDHFSLVADLVLNES</sequence>
<name>A0A8T0FH84_ARGBR</name>
<comment type="caution">
    <text evidence="11">The sequence shown here is derived from an EMBL/GenBank/DDBJ whole genome shotgun (WGS) entry which is preliminary data.</text>
</comment>
<dbReference type="InterPro" id="IPR005135">
    <property type="entry name" value="Endo/exonuclease/phosphatase"/>
</dbReference>
<dbReference type="PANTHER" id="PTHR12121:SF45">
    <property type="entry name" value="NOCTURNIN"/>
    <property type="match status" value="1"/>
</dbReference>
<evidence type="ECO:0000313" key="12">
    <source>
        <dbReference type="Proteomes" id="UP000807504"/>
    </source>
</evidence>
<dbReference type="GO" id="GO:0000175">
    <property type="term" value="F:3'-5'-RNA exonuclease activity"/>
    <property type="evidence" value="ECO:0007669"/>
    <property type="project" value="TreeGrafter"/>
</dbReference>
<comment type="similarity">
    <text evidence="3">Belongs to the CCR4/nocturin family.</text>
</comment>
<evidence type="ECO:0000256" key="2">
    <source>
        <dbReference type="ARBA" id="ARBA00004496"/>
    </source>
</evidence>
<reference evidence="11" key="1">
    <citation type="journal article" date="2020" name="bioRxiv">
        <title>Chromosome-level reference genome of the European wasp spider Argiope bruennichi: a resource for studies on range expansion and evolutionary adaptation.</title>
        <authorList>
            <person name="Sheffer M.M."/>
            <person name="Hoppe A."/>
            <person name="Krehenwinkel H."/>
            <person name="Uhl G."/>
            <person name="Kuss A.W."/>
            <person name="Jensen L."/>
            <person name="Jensen C."/>
            <person name="Gillespie R.G."/>
            <person name="Hoff K.J."/>
            <person name="Prost S."/>
        </authorList>
    </citation>
    <scope>NUCLEOTIDE SEQUENCE</scope>
</reference>
<evidence type="ECO:0000313" key="11">
    <source>
        <dbReference type="EMBL" id="KAF8790634.1"/>
    </source>
</evidence>
<dbReference type="FunFam" id="3.60.10.10:FF:000012">
    <property type="entry name" value="nocturnin isoform X2"/>
    <property type="match status" value="1"/>
</dbReference>
<dbReference type="GO" id="GO:0005737">
    <property type="term" value="C:cytoplasm"/>
    <property type="evidence" value="ECO:0007669"/>
    <property type="project" value="UniProtKB-SubCell"/>
</dbReference>
<keyword evidence="6" id="KW-0378">Hydrolase</keyword>
<evidence type="ECO:0000256" key="5">
    <source>
        <dbReference type="ARBA" id="ARBA00022723"/>
    </source>
</evidence>
<dbReference type="GO" id="GO:0048511">
    <property type="term" value="P:rhythmic process"/>
    <property type="evidence" value="ECO:0007669"/>
    <property type="project" value="UniProtKB-KW"/>
</dbReference>
<dbReference type="InterPro" id="IPR036691">
    <property type="entry name" value="Endo/exonu/phosph_ase_sf"/>
</dbReference>
<organism evidence="11 12">
    <name type="scientific">Argiope bruennichi</name>
    <name type="common">Wasp spider</name>
    <name type="synonym">Aranea bruennichi</name>
    <dbReference type="NCBI Taxonomy" id="94029"/>
    <lineage>
        <taxon>Eukaryota</taxon>
        <taxon>Metazoa</taxon>
        <taxon>Ecdysozoa</taxon>
        <taxon>Arthropoda</taxon>
        <taxon>Chelicerata</taxon>
        <taxon>Arachnida</taxon>
        <taxon>Araneae</taxon>
        <taxon>Araneomorphae</taxon>
        <taxon>Entelegynae</taxon>
        <taxon>Araneoidea</taxon>
        <taxon>Araneidae</taxon>
        <taxon>Argiope</taxon>
    </lineage>
</organism>
<dbReference type="InterPro" id="IPR050410">
    <property type="entry name" value="CCR4/nocturin_mRNA_transcr"/>
</dbReference>
<accession>A0A8T0FH84</accession>
<evidence type="ECO:0000256" key="9">
    <source>
        <dbReference type="ARBA" id="ARBA00023807"/>
    </source>
</evidence>
<dbReference type="PANTHER" id="PTHR12121">
    <property type="entry name" value="CARBON CATABOLITE REPRESSOR PROTEIN 4"/>
    <property type="match status" value="1"/>
</dbReference>
<feature type="domain" description="Endonuclease/exonuclease/phosphatase" evidence="10">
    <location>
        <begin position="113"/>
        <end position="380"/>
    </location>
</feature>
<dbReference type="Proteomes" id="UP000807504">
    <property type="component" value="Unassembled WGS sequence"/>
</dbReference>
<dbReference type="GO" id="GO:0006139">
    <property type="term" value="P:nucleobase-containing compound metabolic process"/>
    <property type="evidence" value="ECO:0007669"/>
    <property type="project" value="UniProtKB-ARBA"/>
</dbReference>
<dbReference type="Gene3D" id="3.60.10.10">
    <property type="entry name" value="Endonuclease/exonuclease/phosphatase"/>
    <property type="match status" value="1"/>
</dbReference>
<comment type="subcellular location">
    <subcellularLocation>
        <location evidence="2">Cytoplasm</location>
    </subcellularLocation>
</comment>
<keyword evidence="4" id="KW-0963">Cytoplasm</keyword>
<protein>
    <recommendedName>
        <fullName evidence="9">Nocturnin</fullName>
    </recommendedName>
</protein>
<keyword evidence="12" id="KW-1185">Reference proteome</keyword>
<evidence type="ECO:0000256" key="7">
    <source>
        <dbReference type="ARBA" id="ARBA00022842"/>
    </source>
</evidence>
<evidence type="ECO:0000256" key="3">
    <source>
        <dbReference type="ARBA" id="ARBA00010774"/>
    </source>
</evidence>
<reference evidence="11" key="2">
    <citation type="submission" date="2020-06" db="EMBL/GenBank/DDBJ databases">
        <authorList>
            <person name="Sheffer M."/>
        </authorList>
    </citation>
    <scope>NUCLEOTIDE SEQUENCE</scope>
</reference>
<dbReference type="SUPFAM" id="SSF56219">
    <property type="entry name" value="DNase I-like"/>
    <property type="match status" value="1"/>
</dbReference>
<dbReference type="EMBL" id="JABXBU010000011">
    <property type="protein sequence ID" value="KAF8790634.1"/>
    <property type="molecule type" value="Genomic_DNA"/>
</dbReference>